<dbReference type="GO" id="GO:0008270">
    <property type="term" value="F:zinc ion binding"/>
    <property type="evidence" value="ECO:0007669"/>
    <property type="project" value="TreeGrafter"/>
</dbReference>
<organism evidence="7 8">
    <name type="scientific">Halogranum rubrum</name>
    <dbReference type="NCBI Taxonomy" id="553466"/>
    <lineage>
        <taxon>Archaea</taxon>
        <taxon>Methanobacteriati</taxon>
        <taxon>Methanobacteriota</taxon>
        <taxon>Stenosarchaea group</taxon>
        <taxon>Halobacteria</taxon>
        <taxon>Halobacteriales</taxon>
        <taxon>Haloferacaceae</taxon>
    </lineage>
</organism>
<evidence type="ECO:0000259" key="6">
    <source>
        <dbReference type="PROSITE" id="PS50249"/>
    </source>
</evidence>
<keyword evidence="2" id="KW-0479">Metal-binding</keyword>
<gene>
    <name evidence="7" type="ORF">SAMN04487950_1171</name>
</gene>
<dbReference type="SUPFAM" id="SSF102712">
    <property type="entry name" value="JAB1/MPN domain"/>
    <property type="match status" value="1"/>
</dbReference>
<dbReference type="GO" id="GO:0000502">
    <property type="term" value="C:proteasome complex"/>
    <property type="evidence" value="ECO:0007669"/>
    <property type="project" value="UniProtKB-KW"/>
</dbReference>
<dbReference type="PANTHER" id="PTHR34858:SF1">
    <property type="entry name" value="CYSO-CYSTEINE PEPTIDASE"/>
    <property type="match status" value="1"/>
</dbReference>
<evidence type="ECO:0000256" key="4">
    <source>
        <dbReference type="ARBA" id="ARBA00022833"/>
    </source>
</evidence>
<evidence type="ECO:0000256" key="2">
    <source>
        <dbReference type="ARBA" id="ARBA00022723"/>
    </source>
</evidence>
<dbReference type="PANTHER" id="PTHR34858">
    <property type="entry name" value="CYSO-CYSTEINE PEPTIDASE"/>
    <property type="match status" value="1"/>
</dbReference>
<feature type="domain" description="MPN" evidence="6">
    <location>
        <begin position="6"/>
        <end position="139"/>
    </location>
</feature>
<dbReference type="CDD" id="cd08070">
    <property type="entry name" value="MPN_like"/>
    <property type="match status" value="1"/>
</dbReference>
<keyword evidence="3" id="KW-0378">Hydrolase</keyword>
<dbReference type="InterPro" id="IPR028090">
    <property type="entry name" value="JAB_dom_prok"/>
</dbReference>
<dbReference type="Proteomes" id="UP000199607">
    <property type="component" value="Unassembled WGS sequence"/>
</dbReference>
<reference evidence="8" key="1">
    <citation type="submission" date="2016-10" db="EMBL/GenBank/DDBJ databases">
        <authorList>
            <person name="Varghese N."/>
            <person name="Submissions S."/>
        </authorList>
    </citation>
    <scope>NUCLEOTIDE SEQUENCE [LARGE SCALE GENOMIC DNA]</scope>
    <source>
        <strain evidence="8">CGMCC 1.7738</strain>
    </source>
</reference>
<dbReference type="PROSITE" id="PS50249">
    <property type="entry name" value="MPN"/>
    <property type="match status" value="1"/>
</dbReference>
<dbReference type="Gene3D" id="3.40.140.10">
    <property type="entry name" value="Cytidine Deaminase, domain 2"/>
    <property type="match status" value="1"/>
</dbReference>
<dbReference type="InterPro" id="IPR051929">
    <property type="entry name" value="VirAsm_ModProt"/>
</dbReference>
<dbReference type="AlphaFoldDB" id="A0A1I4CGH9"/>
<dbReference type="EMBL" id="FOTC01000001">
    <property type="protein sequence ID" value="SFK80342.1"/>
    <property type="molecule type" value="Genomic_DNA"/>
</dbReference>
<dbReference type="GO" id="GO:0008235">
    <property type="term" value="F:metalloexopeptidase activity"/>
    <property type="evidence" value="ECO:0007669"/>
    <property type="project" value="TreeGrafter"/>
</dbReference>
<dbReference type="SMART" id="SM00232">
    <property type="entry name" value="JAB_MPN"/>
    <property type="match status" value="1"/>
</dbReference>
<dbReference type="RefSeq" id="WP_089866892.1">
    <property type="nucleotide sequence ID" value="NZ_FOTC01000001.1"/>
</dbReference>
<protein>
    <submittedName>
        <fullName evidence="7">Proteasome lid subunit RPN8/RPN11, contains Jab1/MPN metalloenzyme (JAMM) motif</fullName>
    </submittedName>
</protein>
<dbReference type="Pfam" id="PF14464">
    <property type="entry name" value="Prok-JAB"/>
    <property type="match status" value="1"/>
</dbReference>
<dbReference type="InterPro" id="IPR037518">
    <property type="entry name" value="MPN"/>
</dbReference>
<keyword evidence="7" id="KW-0647">Proteasome</keyword>
<accession>A0A1I4CGH9</accession>
<keyword evidence="5" id="KW-0482">Metalloprotease</keyword>
<dbReference type="InterPro" id="IPR000555">
    <property type="entry name" value="JAMM/MPN+_dom"/>
</dbReference>
<dbReference type="InterPro" id="IPR053551">
    <property type="entry name" value="Metalloprotease_DSAMP"/>
</dbReference>
<evidence type="ECO:0000256" key="1">
    <source>
        <dbReference type="ARBA" id="ARBA00022670"/>
    </source>
</evidence>
<keyword evidence="1" id="KW-0645">Protease</keyword>
<keyword evidence="8" id="KW-1185">Reference proteome</keyword>
<dbReference type="NCBIfam" id="NF041370">
    <property type="entry name" value="desamp_Halo"/>
    <property type="match status" value="1"/>
</dbReference>
<evidence type="ECO:0000313" key="7">
    <source>
        <dbReference type="EMBL" id="SFK80342.1"/>
    </source>
</evidence>
<evidence type="ECO:0000313" key="8">
    <source>
        <dbReference type="Proteomes" id="UP000199607"/>
    </source>
</evidence>
<keyword evidence="4" id="KW-0862">Zinc</keyword>
<name>A0A1I4CGH9_9EURY</name>
<proteinExistence type="predicted"/>
<evidence type="ECO:0000256" key="3">
    <source>
        <dbReference type="ARBA" id="ARBA00022801"/>
    </source>
</evidence>
<sequence length="149" mass="16085">MTSSRLVVPPTVRATLFSHARAGVGDGPREVCGILAGERGIGDDDDADRVTEIHRVTNVADTPRVAYELDPAETLATIETIEETGKDVIGFYHSHPDTPARPSAADEAQATWTGYVYCIVSPTEDAVRAWRWTGERFDALDVVDAADTA</sequence>
<evidence type="ECO:0000256" key="5">
    <source>
        <dbReference type="ARBA" id="ARBA00023049"/>
    </source>
</evidence>
<dbReference type="STRING" id="553466.SAMN04487950_1171"/>
<dbReference type="GO" id="GO:0006508">
    <property type="term" value="P:proteolysis"/>
    <property type="evidence" value="ECO:0007669"/>
    <property type="project" value="UniProtKB-KW"/>
</dbReference>